<evidence type="ECO:0000256" key="1">
    <source>
        <dbReference type="ARBA" id="ARBA00023015"/>
    </source>
</evidence>
<accession>A0A3S9M729</accession>
<dbReference type="InterPro" id="IPR005561">
    <property type="entry name" value="ANTAR"/>
</dbReference>
<protein>
    <submittedName>
        <fullName evidence="4">ANTAR domain-containing protein</fullName>
    </submittedName>
</protein>
<keyword evidence="5" id="KW-1185">Reference proteome</keyword>
<gene>
    <name evidence="4" type="ORF">EJ357_17110</name>
</gene>
<evidence type="ECO:0000259" key="3">
    <source>
        <dbReference type="PROSITE" id="PS50921"/>
    </source>
</evidence>
<dbReference type="InterPro" id="IPR029016">
    <property type="entry name" value="GAF-like_dom_sf"/>
</dbReference>
<dbReference type="AlphaFoldDB" id="A0A3S9M729"/>
<dbReference type="Gene3D" id="1.10.10.10">
    <property type="entry name" value="Winged helix-like DNA-binding domain superfamily/Winged helix DNA-binding domain"/>
    <property type="match status" value="1"/>
</dbReference>
<reference evidence="4 5" key="1">
    <citation type="journal article" date="2019" name="Int. J. Syst. Evol. Microbiol.">
        <title>Streptomyces cyaneochromogenes sp. nov., a blue pigment-producing actinomycete from manganese-contaminated soil.</title>
        <authorList>
            <person name="Tang X."/>
            <person name="Zhao J."/>
            <person name="Li K."/>
            <person name="Chen Z."/>
            <person name="Sun Y."/>
            <person name="Gao J."/>
        </authorList>
    </citation>
    <scope>NUCLEOTIDE SEQUENCE [LARGE SCALE GENOMIC DNA]</scope>
    <source>
        <strain evidence="4 5">MK-45</strain>
    </source>
</reference>
<dbReference type="InterPro" id="IPR003018">
    <property type="entry name" value="GAF"/>
</dbReference>
<dbReference type="Gene3D" id="3.30.450.40">
    <property type="match status" value="1"/>
</dbReference>
<dbReference type="GO" id="GO:0003723">
    <property type="term" value="F:RNA binding"/>
    <property type="evidence" value="ECO:0007669"/>
    <property type="project" value="InterPro"/>
</dbReference>
<dbReference type="Pfam" id="PF13185">
    <property type="entry name" value="GAF_2"/>
    <property type="match status" value="1"/>
</dbReference>
<organism evidence="4 5">
    <name type="scientific">Streptomyces cyaneochromogenes</name>
    <dbReference type="NCBI Taxonomy" id="2496836"/>
    <lineage>
        <taxon>Bacteria</taxon>
        <taxon>Bacillati</taxon>
        <taxon>Actinomycetota</taxon>
        <taxon>Actinomycetes</taxon>
        <taxon>Kitasatosporales</taxon>
        <taxon>Streptomycetaceae</taxon>
        <taxon>Streptomyces</taxon>
    </lineage>
</organism>
<dbReference type="RefSeq" id="WP_126392459.1">
    <property type="nucleotide sequence ID" value="NZ_CP034539.1"/>
</dbReference>
<sequence>MHRSTREIRLAEALVESADTLVDGFEAAHYLPRVADHCVRLLAARAAGFMLIDEDGTVSLAASAAHREAALDLLRAQRSGGPCLDSYSSGRPVPPVSIGAARAAARWPEFTERALAHDIVGTFAVPLRRHERLLGALNVFVATLPAGTSPEEHTELRLAQLIADCTALGLQNHAVYVQCRTVAGQLQQALSSRVRIEQAKGMLAERWNTAADDAFVALRQYARRRRVPLDRVAREVIDGVVDEAALRREAGRGGDEGDAGPA</sequence>
<dbReference type="EMBL" id="CP034539">
    <property type="protein sequence ID" value="AZQ34995.1"/>
    <property type="molecule type" value="Genomic_DNA"/>
</dbReference>
<evidence type="ECO:0000256" key="2">
    <source>
        <dbReference type="ARBA" id="ARBA00023163"/>
    </source>
</evidence>
<keyword evidence="2" id="KW-0804">Transcription</keyword>
<dbReference type="SUPFAM" id="SSF55781">
    <property type="entry name" value="GAF domain-like"/>
    <property type="match status" value="1"/>
</dbReference>
<dbReference type="Proteomes" id="UP000280298">
    <property type="component" value="Chromosome"/>
</dbReference>
<feature type="domain" description="ANTAR" evidence="3">
    <location>
        <begin position="176"/>
        <end position="237"/>
    </location>
</feature>
<proteinExistence type="predicted"/>
<dbReference type="Pfam" id="PF03861">
    <property type="entry name" value="ANTAR"/>
    <property type="match status" value="1"/>
</dbReference>
<dbReference type="InterPro" id="IPR036388">
    <property type="entry name" value="WH-like_DNA-bd_sf"/>
</dbReference>
<dbReference type="OrthoDB" id="3683444at2"/>
<evidence type="ECO:0000313" key="4">
    <source>
        <dbReference type="EMBL" id="AZQ34995.1"/>
    </source>
</evidence>
<dbReference type="KEGG" id="scya:EJ357_17110"/>
<name>A0A3S9M729_9ACTN</name>
<dbReference type="PIRSF" id="PIRSF036625">
    <property type="entry name" value="GAF_ANTAR"/>
    <property type="match status" value="1"/>
</dbReference>
<dbReference type="PROSITE" id="PS50921">
    <property type="entry name" value="ANTAR"/>
    <property type="match status" value="1"/>
</dbReference>
<dbReference type="SMART" id="SM01012">
    <property type="entry name" value="ANTAR"/>
    <property type="match status" value="1"/>
</dbReference>
<dbReference type="InterPro" id="IPR012074">
    <property type="entry name" value="GAF_ANTAR"/>
</dbReference>
<evidence type="ECO:0000313" key="5">
    <source>
        <dbReference type="Proteomes" id="UP000280298"/>
    </source>
</evidence>
<keyword evidence="1" id="KW-0805">Transcription regulation</keyword>